<gene>
    <name evidence="8" type="ORF">ACH49Z_28335</name>
</gene>
<dbReference type="PANTHER" id="PTHR46696">
    <property type="entry name" value="P450, PUTATIVE (EUROFUNG)-RELATED"/>
    <property type="match status" value="1"/>
</dbReference>
<reference evidence="8 9" key="1">
    <citation type="submission" date="2024-10" db="EMBL/GenBank/DDBJ databases">
        <title>The Natural Products Discovery Center: Release of the First 8490 Sequenced Strains for Exploring Actinobacteria Biosynthetic Diversity.</title>
        <authorList>
            <person name="Kalkreuter E."/>
            <person name="Kautsar S.A."/>
            <person name="Yang D."/>
            <person name="Bader C.D."/>
            <person name="Teijaro C.N."/>
            <person name="Fluegel L."/>
            <person name="Davis C.M."/>
            <person name="Simpson J.R."/>
            <person name="Lauterbach L."/>
            <person name="Steele A.D."/>
            <person name="Gui C."/>
            <person name="Meng S."/>
            <person name="Li G."/>
            <person name="Viehrig K."/>
            <person name="Ye F."/>
            <person name="Su P."/>
            <person name="Kiefer A.F."/>
            <person name="Nichols A."/>
            <person name="Cepeda A.J."/>
            <person name="Yan W."/>
            <person name="Fan B."/>
            <person name="Jiang Y."/>
            <person name="Adhikari A."/>
            <person name="Zheng C.-J."/>
            <person name="Schuster L."/>
            <person name="Cowan T.M."/>
            <person name="Smanski M.J."/>
            <person name="Chevrette M.G."/>
            <person name="De Carvalho L.P.S."/>
            <person name="Shen B."/>
        </authorList>
    </citation>
    <scope>NUCLEOTIDE SEQUENCE [LARGE SCALE GENOMIC DNA]</scope>
    <source>
        <strain evidence="8 9">NPDC019377</strain>
    </source>
</reference>
<proteinExistence type="inferred from homology"/>
<dbReference type="InterPro" id="IPR036396">
    <property type="entry name" value="Cyt_P450_sf"/>
</dbReference>
<protein>
    <submittedName>
        <fullName evidence="8">Cytochrome P450</fullName>
    </submittedName>
</protein>
<name>A0ABW7W7I3_9NOCA</name>
<keyword evidence="4" id="KW-0560">Oxidoreductase</keyword>
<dbReference type="RefSeq" id="WP_397066137.1">
    <property type="nucleotide sequence ID" value="NZ_JBIRYL010000016.1"/>
</dbReference>
<feature type="region of interest" description="Disordered" evidence="7">
    <location>
        <begin position="1"/>
        <end position="34"/>
    </location>
</feature>
<dbReference type="InterPro" id="IPR017972">
    <property type="entry name" value="Cyt_P450_CS"/>
</dbReference>
<dbReference type="Proteomes" id="UP001611494">
    <property type="component" value="Unassembled WGS sequence"/>
</dbReference>
<evidence type="ECO:0000256" key="3">
    <source>
        <dbReference type="ARBA" id="ARBA00022723"/>
    </source>
</evidence>
<sequence>MSLTTPRHIPLSQSMTAGAYPAAPGPAAEPPSPRYPMYTQEFATDPHRAYREMREQFGPLVPVDLAPGVPATLVINHKIAVRILNDPDHFPADPRYWQETVPQDSPVLPMMKWFPAARYNVGDVHARYRQASADSIDGVDLNALPATVERIATPLINDFCERGTADLMSQYAFPLALEIINHICGCPDDIGRRIAAGMAARFDTVRAEEGMGILKSALMELIHLKRDRPGDDATSRLAEHTTALDDVEVFAQLMSFYGAGFEAQRNLITNALLLMITEPQYGPGDTFGGNLSTDDAIDNVLFNDPPMANFCTTYPRQPIPVADTWLPAHQPVVISLSACNNDPEIRNDYDTPGGSFVGNRSHLAWSVGPHACPAQSLARTAVRSAIDVVLNAIPDLRPDTRQELVWRPGPFHRALAGLPVVFEPAPPLPVM</sequence>
<comment type="similarity">
    <text evidence="1">Belongs to the cytochrome P450 family.</text>
</comment>
<evidence type="ECO:0000256" key="2">
    <source>
        <dbReference type="ARBA" id="ARBA00022617"/>
    </source>
</evidence>
<dbReference type="Gene3D" id="1.10.630.10">
    <property type="entry name" value="Cytochrome P450"/>
    <property type="match status" value="1"/>
</dbReference>
<feature type="compositionally biased region" description="Pro residues" evidence="7">
    <location>
        <begin position="23"/>
        <end position="34"/>
    </location>
</feature>
<dbReference type="SUPFAM" id="SSF48264">
    <property type="entry name" value="Cytochrome P450"/>
    <property type="match status" value="1"/>
</dbReference>
<keyword evidence="3" id="KW-0479">Metal-binding</keyword>
<dbReference type="EMBL" id="JBIRYL010000016">
    <property type="protein sequence ID" value="MFI2233763.1"/>
    <property type="molecule type" value="Genomic_DNA"/>
</dbReference>
<dbReference type="InterPro" id="IPR002397">
    <property type="entry name" value="Cyt_P450_B"/>
</dbReference>
<feature type="compositionally biased region" description="Polar residues" evidence="7">
    <location>
        <begin position="1"/>
        <end position="16"/>
    </location>
</feature>
<evidence type="ECO:0000256" key="4">
    <source>
        <dbReference type="ARBA" id="ARBA00023002"/>
    </source>
</evidence>
<evidence type="ECO:0000256" key="7">
    <source>
        <dbReference type="SAM" id="MobiDB-lite"/>
    </source>
</evidence>
<organism evidence="8 9">
    <name type="scientific">Nocardia testacea</name>
    <dbReference type="NCBI Taxonomy" id="248551"/>
    <lineage>
        <taxon>Bacteria</taxon>
        <taxon>Bacillati</taxon>
        <taxon>Actinomycetota</taxon>
        <taxon>Actinomycetes</taxon>
        <taxon>Mycobacteriales</taxon>
        <taxon>Nocardiaceae</taxon>
        <taxon>Nocardia</taxon>
    </lineage>
</organism>
<keyword evidence="5" id="KW-0408">Iron</keyword>
<dbReference type="PANTHER" id="PTHR46696:SF1">
    <property type="entry name" value="CYTOCHROME P450 YJIB-RELATED"/>
    <property type="match status" value="1"/>
</dbReference>
<keyword evidence="6" id="KW-0503">Monooxygenase</keyword>
<evidence type="ECO:0000256" key="5">
    <source>
        <dbReference type="ARBA" id="ARBA00023004"/>
    </source>
</evidence>
<keyword evidence="9" id="KW-1185">Reference proteome</keyword>
<keyword evidence="2" id="KW-0349">Heme</keyword>
<evidence type="ECO:0000256" key="6">
    <source>
        <dbReference type="ARBA" id="ARBA00023033"/>
    </source>
</evidence>
<comment type="caution">
    <text evidence="8">The sequence shown here is derived from an EMBL/GenBank/DDBJ whole genome shotgun (WGS) entry which is preliminary data.</text>
</comment>
<evidence type="ECO:0000256" key="1">
    <source>
        <dbReference type="ARBA" id="ARBA00010617"/>
    </source>
</evidence>
<evidence type="ECO:0000313" key="9">
    <source>
        <dbReference type="Proteomes" id="UP001611494"/>
    </source>
</evidence>
<accession>A0ABW7W7I3</accession>
<dbReference type="PROSITE" id="PS00086">
    <property type="entry name" value="CYTOCHROME_P450"/>
    <property type="match status" value="1"/>
</dbReference>
<dbReference type="PRINTS" id="PR00359">
    <property type="entry name" value="BP450"/>
</dbReference>
<evidence type="ECO:0000313" key="8">
    <source>
        <dbReference type="EMBL" id="MFI2233763.1"/>
    </source>
</evidence>